<keyword evidence="2" id="KW-1185">Reference proteome</keyword>
<name>A0ACC4C4F8_POPAL</name>
<gene>
    <name evidence="1" type="ORF">D5086_012604</name>
</gene>
<organism evidence="1 2">
    <name type="scientific">Populus alba</name>
    <name type="common">White poplar</name>
    <dbReference type="NCBI Taxonomy" id="43335"/>
    <lineage>
        <taxon>Eukaryota</taxon>
        <taxon>Viridiplantae</taxon>
        <taxon>Streptophyta</taxon>
        <taxon>Embryophyta</taxon>
        <taxon>Tracheophyta</taxon>
        <taxon>Spermatophyta</taxon>
        <taxon>Magnoliopsida</taxon>
        <taxon>eudicotyledons</taxon>
        <taxon>Gunneridae</taxon>
        <taxon>Pentapetalae</taxon>
        <taxon>rosids</taxon>
        <taxon>fabids</taxon>
        <taxon>Malpighiales</taxon>
        <taxon>Salicaceae</taxon>
        <taxon>Saliceae</taxon>
        <taxon>Populus</taxon>
    </lineage>
</organism>
<evidence type="ECO:0000313" key="2">
    <source>
        <dbReference type="Proteomes" id="UP000309997"/>
    </source>
</evidence>
<dbReference type="EMBL" id="RCHU02000006">
    <property type="protein sequence ID" value="KAL3585737.1"/>
    <property type="molecule type" value="Genomic_DNA"/>
</dbReference>
<protein>
    <submittedName>
        <fullName evidence="1">Uncharacterized protein</fullName>
    </submittedName>
</protein>
<dbReference type="Proteomes" id="UP000309997">
    <property type="component" value="Unassembled WGS sequence"/>
</dbReference>
<reference evidence="1 2" key="1">
    <citation type="journal article" date="2024" name="Plant Biotechnol. J.">
        <title>Genome and CRISPR/Cas9 system of a widespread forest tree (Populus alba) in the world.</title>
        <authorList>
            <person name="Liu Y.J."/>
            <person name="Jiang P.F."/>
            <person name="Han X.M."/>
            <person name="Li X.Y."/>
            <person name="Wang H.M."/>
            <person name="Wang Y.J."/>
            <person name="Wang X.X."/>
            <person name="Zeng Q.Y."/>
        </authorList>
    </citation>
    <scope>NUCLEOTIDE SEQUENCE [LARGE SCALE GENOMIC DNA]</scope>
    <source>
        <strain evidence="2">cv. PAL-ZL1</strain>
    </source>
</reference>
<proteinExistence type="predicted"/>
<evidence type="ECO:0000313" key="1">
    <source>
        <dbReference type="EMBL" id="KAL3585737.1"/>
    </source>
</evidence>
<accession>A0ACC4C4F8</accession>
<comment type="caution">
    <text evidence="1">The sequence shown here is derived from an EMBL/GenBank/DDBJ whole genome shotgun (WGS) entry which is preliminary data.</text>
</comment>
<sequence length="187" mass="20716">MDSFQYSSLKCGLCEAGNFDGAVKIYKEMGGGRLKKGSGAVSVWELMRRKGSGADSTTYGVLIHGLCKNGHLNKALTILKEAEDQRDKLDALAHSSMVDGLSKQGRVDEALGILHQMDNHDFELNCLPNLVTHYTLMDGIYKASECEKASVMWACMFKYGFQLDIDTMITLIAGDVVFVLSWQYLQM</sequence>